<evidence type="ECO:0000256" key="1">
    <source>
        <dbReference type="SAM" id="Phobius"/>
    </source>
</evidence>
<evidence type="ECO:0000313" key="3">
    <source>
        <dbReference type="WBParaSite" id="Pan_g15829.t1"/>
    </source>
</evidence>
<dbReference type="WBParaSite" id="Pan_g15829.t1">
    <property type="protein sequence ID" value="Pan_g15829.t1"/>
    <property type="gene ID" value="Pan_g15829"/>
</dbReference>
<evidence type="ECO:0000313" key="2">
    <source>
        <dbReference type="Proteomes" id="UP000492821"/>
    </source>
</evidence>
<reference evidence="2" key="1">
    <citation type="journal article" date="2013" name="Genetics">
        <title>The draft genome and transcriptome of Panagrellus redivivus are shaped by the harsh demands of a free-living lifestyle.</title>
        <authorList>
            <person name="Srinivasan J."/>
            <person name="Dillman A.R."/>
            <person name="Macchietto M.G."/>
            <person name="Heikkinen L."/>
            <person name="Lakso M."/>
            <person name="Fracchia K.M."/>
            <person name="Antoshechkin I."/>
            <person name="Mortazavi A."/>
            <person name="Wong G."/>
            <person name="Sternberg P.W."/>
        </authorList>
    </citation>
    <scope>NUCLEOTIDE SEQUENCE [LARGE SCALE GENOMIC DNA]</scope>
    <source>
        <strain evidence="2">MT8872</strain>
    </source>
</reference>
<reference evidence="3" key="2">
    <citation type="submission" date="2020-10" db="UniProtKB">
        <authorList>
            <consortium name="WormBaseParasite"/>
        </authorList>
    </citation>
    <scope>IDENTIFICATION</scope>
</reference>
<dbReference type="Proteomes" id="UP000492821">
    <property type="component" value="Unassembled WGS sequence"/>
</dbReference>
<keyword evidence="1" id="KW-0472">Membrane</keyword>
<accession>A0A7E4ZT88</accession>
<protein>
    <submittedName>
        <fullName evidence="3">Uncharacterized protein</fullName>
    </submittedName>
</protein>
<dbReference type="AlphaFoldDB" id="A0A7E4ZT88"/>
<sequence>MAKLNKAFKHHETHSLVTSNDDNKYFNHKRYWLFYYFISAVVILKACVLILFLMICIVLLIETFEIGDEFIVCIAGNFGLLQTVIFLTLSKTFLSGDIAIMNTVR</sequence>
<feature type="transmembrane region" description="Helical" evidence="1">
    <location>
        <begin position="70"/>
        <end position="89"/>
    </location>
</feature>
<name>A0A7E4ZT88_PANRE</name>
<keyword evidence="1" id="KW-1133">Transmembrane helix</keyword>
<proteinExistence type="predicted"/>
<keyword evidence="1" id="KW-0812">Transmembrane</keyword>
<keyword evidence="2" id="KW-1185">Reference proteome</keyword>
<organism evidence="2 3">
    <name type="scientific">Panagrellus redivivus</name>
    <name type="common">Microworm</name>
    <dbReference type="NCBI Taxonomy" id="6233"/>
    <lineage>
        <taxon>Eukaryota</taxon>
        <taxon>Metazoa</taxon>
        <taxon>Ecdysozoa</taxon>
        <taxon>Nematoda</taxon>
        <taxon>Chromadorea</taxon>
        <taxon>Rhabditida</taxon>
        <taxon>Tylenchina</taxon>
        <taxon>Panagrolaimomorpha</taxon>
        <taxon>Panagrolaimoidea</taxon>
        <taxon>Panagrolaimidae</taxon>
        <taxon>Panagrellus</taxon>
    </lineage>
</organism>
<feature type="transmembrane region" description="Helical" evidence="1">
    <location>
        <begin position="33"/>
        <end position="61"/>
    </location>
</feature>